<comment type="similarity">
    <text evidence="1">Belongs to the DprA/Smf family.</text>
</comment>
<dbReference type="Pfam" id="PF02481">
    <property type="entry name" value="DNA_processg_A"/>
    <property type="match status" value="1"/>
</dbReference>
<keyword evidence="4" id="KW-1185">Reference proteome</keyword>
<proteinExistence type="inferred from homology"/>
<dbReference type="InterPro" id="IPR003488">
    <property type="entry name" value="DprA"/>
</dbReference>
<evidence type="ECO:0000313" key="3">
    <source>
        <dbReference type="EMBL" id="MFD1485228.1"/>
    </source>
</evidence>
<dbReference type="RefSeq" id="WP_125753135.1">
    <property type="nucleotide sequence ID" value="NZ_JBHTON010000024.1"/>
</dbReference>
<protein>
    <submittedName>
        <fullName evidence="3">DNA-processing protein DprA</fullName>
    </submittedName>
</protein>
<dbReference type="PANTHER" id="PTHR43022:SF1">
    <property type="entry name" value="PROTEIN SMF"/>
    <property type="match status" value="1"/>
</dbReference>
<dbReference type="EMBL" id="JBHTON010000024">
    <property type="protein sequence ID" value="MFD1485228.1"/>
    <property type="molecule type" value="Genomic_DNA"/>
</dbReference>
<accession>A0ABW4E8B8</accession>
<dbReference type="SUPFAM" id="SSF102405">
    <property type="entry name" value="MCP/YpsA-like"/>
    <property type="match status" value="1"/>
</dbReference>
<sequence length="279" mass="30706">MQVRDFLFYWHLATYTKSYATNNAAWEQLQHHAGSDELDLAWLTPEQRALWRDPALQAQARQVWGMGPFVTRLDAAYPPRLAESFQPPAVLFYQGNWHLLTRLCLAIVGARHAGAYTRKALAWLRPGLMPMTVVSGLAAGADTLAHEFALAQGWPTVAVLANGLDQVYPQANRDLQQRIAKAGLVISEYPYGVKPMPYRFVARNRLIAGLAHGVLVTEAAAHSGSLITANLALQANREVFAVPNRVDVPLGVGTNALIQAGAKPVLRGSDIIEEMQYYP</sequence>
<reference evidence="4" key="1">
    <citation type="journal article" date="2019" name="Int. J. Syst. Evol. Microbiol.">
        <title>The Global Catalogue of Microorganisms (GCM) 10K type strain sequencing project: providing services to taxonomists for standard genome sequencing and annotation.</title>
        <authorList>
            <consortium name="The Broad Institute Genomics Platform"/>
            <consortium name="The Broad Institute Genome Sequencing Center for Infectious Disease"/>
            <person name="Wu L."/>
            <person name="Ma J."/>
        </authorList>
    </citation>
    <scope>NUCLEOTIDE SEQUENCE [LARGE SCALE GENOMIC DNA]</scope>
    <source>
        <strain evidence="4">CCM 8903</strain>
    </source>
</reference>
<dbReference type="InterPro" id="IPR057666">
    <property type="entry name" value="DrpA_SLOG"/>
</dbReference>
<dbReference type="Gene3D" id="3.40.50.450">
    <property type="match status" value="1"/>
</dbReference>
<evidence type="ECO:0000256" key="1">
    <source>
        <dbReference type="ARBA" id="ARBA00006525"/>
    </source>
</evidence>
<name>A0ABW4E8B8_9LACO</name>
<comment type="caution">
    <text evidence="3">The sequence shown here is derived from an EMBL/GenBank/DDBJ whole genome shotgun (WGS) entry which is preliminary data.</text>
</comment>
<evidence type="ECO:0000313" key="4">
    <source>
        <dbReference type="Proteomes" id="UP001597252"/>
    </source>
</evidence>
<feature type="domain" description="Smf/DprA SLOG" evidence="2">
    <location>
        <begin position="69"/>
        <end position="275"/>
    </location>
</feature>
<organism evidence="3 4">
    <name type="scientific">Lacticaseibacillus baoqingensis</name>
    <dbReference type="NCBI Taxonomy" id="2486013"/>
    <lineage>
        <taxon>Bacteria</taxon>
        <taxon>Bacillati</taxon>
        <taxon>Bacillota</taxon>
        <taxon>Bacilli</taxon>
        <taxon>Lactobacillales</taxon>
        <taxon>Lactobacillaceae</taxon>
        <taxon>Lacticaseibacillus</taxon>
    </lineage>
</organism>
<dbReference type="NCBIfam" id="TIGR00732">
    <property type="entry name" value="dprA"/>
    <property type="match status" value="1"/>
</dbReference>
<gene>
    <name evidence="3" type="primary">dprA</name>
    <name evidence="3" type="ORF">ACFQ5J_08300</name>
</gene>
<dbReference type="PANTHER" id="PTHR43022">
    <property type="entry name" value="PROTEIN SMF"/>
    <property type="match status" value="1"/>
</dbReference>
<evidence type="ECO:0000259" key="2">
    <source>
        <dbReference type="Pfam" id="PF02481"/>
    </source>
</evidence>
<dbReference type="Proteomes" id="UP001597252">
    <property type="component" value="Unassembled WGS sequence"/>
</dbReference>